<dbReference type="Pfam" id="PF04402">
    <property type="entry name" value="SIMPL"/>
    <property type="match status" value="1"/>
</dbReference>
<dbReference type="Proteomes" id="UP000660862">
    <property type="component" value="Unassembled WGS sequence"/>
</dbReference>
<evidence type="ECO:0008006" key="3">
    <source>
        <dbReference type="Google" id="ProtNLM"/>
    </source>
</evidence>
<comment type="caution">
    <text evidence="1">The sequence shown here is derived from an EMBL/GenBank/DDBJ whole genome shotgun (WGS) entry which is preliminary data.</text>
</comment>
<protein>
    <recommendedName>
        <fullName evidence="3">SIMPL domain-containing protein</fullName>
    </recommendedName>
</protein>
<organism evidence="1 2">
    <name type="scientific">Parapedobacter pyrenivorans</name>
    <dbReference type="NCBI Taxonomy" id="1305674"/>
    <lineage>
        <taxon>Bacteria</taxon>
        <taxon>Pseudomonadati</taxon>
        <taxon>Bacteroidota</taxon>
        <taxon>Sphingobacteriia</taxon>
        <taxon>Sphingobacteriales</taxon>
        <taxon>Sphingobacteriaceae</taxon>
        <taxon>Parapedobacter</taxon>
    </lineage>
</organism>
<dbReference type="EMBL" id="BMER01000003">
    <property type="protein sequence ID" value="GGG93863.1"/>
    <property type="molecule type" value="Genomic_DNA"/>
</dbReference>
<name>A0A917HWE7_9SPHI</name>
<dbReference type="AlphaFoldDB" id="A0A917HWE7"/>
<gene>
    <name evidence="1" type="ORF">GCM10007415_31100</name>
</gene>
<evidence type="ECO:0000313" key="2">
    <source>
        <dbReference type="Proteomes" id="UP000660862"/>
    </source>
</evidence>
<proteinExistence type="predicted"/>
<reference evidence="1" key="2">
    <citation type="submission" date="2020-09" db="EMBL/GenBank/DDBJ databases">
        <authorList>
            <person name="Sun Q."/>
            <person name="Zhou Y."/>
        </authorList>
    </citation>
    <scope>NUCLEOTIDE SEQUENCE</scope>
    <source>
        <strain evidence="1">CGMCC 1.12195</strain>
    </source>
</reference>
<keyword evidence="2" id="KW-1185">Reference proteome</keyword>
<evidence type="ECO:0000313" key="1">
    <source>
        <dbReference type="EMBL" id="GGG93863.1"/>
    </source>
</evidence>
<dbReference type="Gene3D" id="3.30.110.170">
    <property type="entry name" value="Protein of unknown function (DUF541), domain 1"/>
    <property type="match status" value="1"/>
</dbReference>
<reference evidence="1" key="1">
    <citation type="journal article" date="2014" name="Int. J. Syst. Evol. Microbiol.">
        <title>Complete genome sequence of Corynebacterium casei LMG S-19264T (=DSM 44701T), isolated from a smear-ripened cheese.</title>
        <authorList>
            <consortium name="US DOE Joint Genome Institute (JGI-PGF)"/>
            <person name="Walter F."/>
            <person name="Albersmeier A."/>
            <person name="Kalinowski J."/>
            <person name="Ruckert C."/>
        </authorList>
    </citation>
    <scope>NUCLEOTIDE SEQUENCE</scope>
    <source>
        <strain evidence="1">CGMCC 1.12195</strain>
    </source>
</reference>
<dbReference type="InterPro" id="IPR007497">
    <property type="entry name" value="SIMPL/DUF541"/>
</dbReference>
<accession>A0A917HWE7</accession>
<sequence>MMLSATLFAQETVIEVQGTAEYQREVERYQAEITVSPLNYYSYDQQDKPSLDELTEQFFERMKGIGFDRSRFKPAEKPKYYSSAQEEESIILQFDTSSEAELSKLVNIKRLNGIYVSGGQTYYKPLTNPEKIIAAALKDARENAAAIAKVLGKDVGDVVLVTDQSRLYAGQPDAFYAGEETGKYYLLVKFATK</sequence>